<proteinExistence type="predicted"/>
<sequence>MLHFAISHGTFRGLDCGSVINRDSDAAISIINRYAPTDLREFKLVAMRQQTLFEAGSLQRDAGRKSRYSLNQRPNKLIYQACHIINISLQGDFMPTKIKELLFGPTPKQTVDEYADLVDLGPYEEVIEDEPAETYIRVAELSNLDGIPDLKKELYDGNIVIVDISLIKRDRLVLERALHDLQEVVSDVSGDIAGLGEDLVITTPTGIKIDRSRLGGNSSAIVM</sequence>
<dbReference type="AlphaFoldDB" id="A0A7G9Z1Q6"/>
<dbReference type="InterPro" id="IPR007561">
    <property type="entry name" value="Cell_div_SepF/SepF-rel"/>
</dbReference>
<name>A0A7G9Z1Q6_9EURY</name>
<gene>
    <name evidence="1" type="ORF">MOEJAMDC_00003</name>
</gene>
<protein>
    <recommendedName>
        <fullName evidence="2">Cell division protein SepF</fullName>
    </recommendedName>
</protein>
<dbReference type="EMBL" id="MT631568">
    <property type="protein sequence ID" value="QNO54190.1"/>
    <property type="molecule type" value="Genomic_DNA"/>
</dbReference>
<reference evidence="1" key="1">
    <citation type="submission" date="2020-06" db="EMBL/GenBank/DDBJ databases">
        <title>Unique genomic features of the anaerobic methanotrophic archaea.</title>
        <authorList>
            <person name="Chadwick G.L."/>
            <person name="Skennerton C.T."/>
            <person name="Laso-Perez R."/>
            <person name="Leu A.O."/>
            <person name="Speth D.R."/>
            <person name="Yu H."/>
            <person name="Morgan-Lang C."/>
            <person name="Hatzenpichler R."/>
            <person name="Goudeau D."/>
            <person name="Malmstrom R."/>
            <person name="Brazelton W.J."/>
            <person name="Woyke T."/>
            <person name="Hallam S.J."/>
            <person name="Tyson G.W."/>
            <person name="Wegener G."/>
            <person name="Boetius A."/>
            <person name="Orphan V."/>
        </authorList>
    </citation>
    <scope>NUCLEOTIDE SEQUENCE</scope>
</reference>
<organism evidence="1">
    <name type="scientific">Candidatus Methanophaga sp. ANME-1 ERB7</name>
    <dbReference type="NCBI Taxonomy" id="2759913"/>
    <lineage>
        <taxon>Archaea</taxon>
        <taxon>Methanobacteriati</taxon>
        <taxon>Methanobacteriota</taxon>
        <taxon>Stenosarchaea group</taxon>
        <taxon>Methanomicrobia</taxon>
        <taxon>Candidatus Methanophagales</taxon>
        <taxon>Candidatus Methanophagaceae</taxon>
        <taxon>Candidatus Methanophaga</taxon>
    </lineage>
</organism>
<evidence type="ECO:0000313" key="1">
    <source>
        <dbReference type="EMBL" id="QNO54190.1"/>
    </source>
</evidence>
<evidence type="ECO:0008006" key="2">
    <source>
        <dbReference type="Google" id="ProtNLM"/>
    </source>
</evidence>
<dbReference type="Pfam" id="PF04472">
    <property type="entry name" value="SepF"/>
    <property type="match status" value="1"/>
</dbReference>
<accession>A0A7G9Z1Q6</accession>
<dbReference type="InterPro" id="IPR038594">
    <property type="entry name" value="SepF-like_sf"/>
</dbReference>
<dbReference type="Gene3D" id="3.30.110.150">
    <property type="entry name" value="SepF-like protein"/>
    <property type="match status" value="1"/>
</dbReference>